<dbReference type="Gene3D" id="1.10.10.10">
    <property type="entry name" value="Winged helix-like DNA-binding domain superfamily/Winged helix DNA-binding domain"/>
    <property type="match status" value="1"/>
</dbReference>
<evidence type="ECO:0000259" key="5">
    <source>
        <dbReference type="PROSITE" id="PS50931"/>
    </source>
</evidence>
<gene>
    <name evidence="6" type="ORF">EHS89_01340</name>
</gene>
<reference evidence="6 7" key="1">
    <citation type="submission" date="2018-11" db="EMBL/GenBank/DDBJ databases">
        <title>The draft genome sequence of Amphritea balenae JAMM 1525T.</title>
        <authorList>
            <person name="Fang Z."/>
            <person name="Zhang Y."/>
            <person name="Han X."/>
        </authorList>
    </citation>
    <scope>NUCLEOTIDE SEQUENCE [LARGE SCALE GENOMIC DNA]</scope>
    <source>
        <strain evidence="6 7">JAMM 1525</strain>
    </source>
</reference>
<dbReference type="PROSITE" id="PS50931">
    <property type="entry name" value="HTH_LYSR"/>
    <property type="match status" value="1"/>
</dbReference>
<comment type="caution">
    <text evidence="6">The sequence shown here is derived from an EMBL/GenBank/DDBJ whole genome shotgun (WGS) entry which is preliminary data.</text>
</comment>
<dbReference type="GO" id="GO:0043565">
    <property type="term" value="F:sequence-specific DNA binding"/>
    <property type="evidence" value="ECO:0007669"/>
    <property type="project" value="TreeGrafter"/>
</dbReference>
<dbReference type="Gene3D" id="3.40.190.290">
    <property type="match status" value="1"/>
</dbReference>
<dbReference type="CDD" id="cd08422">
    <property type="entry name" value="PBP2_CrgA_like"/>
    <property type="match status" value="1"/>
</dbReference>
<dbReference type="InterPro" id="IPR005119">
    <property type="entry name" value="LysR_subst-bd"/>
</dbReference>
<evidence type="ECO:0000256" key="4">
    <source>
        <dbReference type="ARBA" id="ARBA00023163"/>
    </source>
</evidence>
<dbReference type="Pfam" id="PF03466">
    <property type="entry name" value="LysR_substrate"/>
    <property type="match status" value="1"/>
</dbReference>
<proteinExistence type="inferred from homology"/>
<dbReference type="Pfam" id="PF00126">
    <property type="entry name" value="HTH_1"/>
    <property type="match status" value="1"/>
</dbReference>
<dbReference type="RefSeq" id="WP_124924307.1">
    <property type="nucleotide sequence ID" value="NZ_BMOH01000001.1"/>
</dbReference>
<evidence type="ECO:0000256" key="3">
    <source>
        <dbReference type="ARBA" id="ARBA00023125"/>
    </source>
</evidence>
<dbReference type="GO" id="GO:0003700">
    <property type="term" value="F:DNA-binding transcription factor activity"/>
    <property type="evidence" value="ECO:0007669"/>
    <property type="project" value="InterPro"/>
</dbReference>
<keyword evidence="4" id="KW-0804">Transcription</keyword>
<evidence type="ECO:0000256" key="1">
    <source>
        <dbReference type="ARBA" id="ARBA00009437"/>
    </source>
</evidence>
<sequence>METHINLRDVRAFCAVIDQGSITAASKALGETKGSVSRRIARLESQLGIALIQRVGGRAQATQEGLSYRKRATEALEILDTAQAELSDKDVIPQGHLRITAAQGLANNLHLGACLGRFMHAYPKVSLEVIMTGDQLSFREEQIDFAFRLAAGQLPDSGHKAILLTSVSLGFAASPEYLKEQGIPQHPDELAQHRLLLPRVFGDGLTVNMQPCSKPQQAQSFELTGHMLCQDTRFLAEAALSGAGITLMPPKVQEPHIKAGNLVRVLGDWESAQQGNLYLVYPARPLSPKAEVFKEFVRAEFQDQKW</sequence>
<dbReference type="EMBL" id="RQXV01000001">
    <property type="protein sequence ID" value="RRD01235.1"/>
    <property type="molecule type" value="Genomic_DNA"/>
</dbReference>
<keyword evidence="2" id="KW-0805">Transcription regulation</keyword>
<keyword evidence="3" id="KW-0238">DNA-binding</keyword>
<protein>
    <submittedName>
        <fullName evidence="6">LysR family transcriptional regulator</fullName>
    </submittedName>
</protein>
<name>A0A3P1SW85_9GAMM</name>
<dbReference type="AlphaFoldDB" id="A0A3P1SW85"/>
<evidence type="ECO:0000313" key="6">
    <source>
        <dbReference type="EMBL" id="RRD01235.1"/>
    </source>
</evidence>
<dbReference type="SUPFAM" id="SSF46785">
    <property type="entry name" value="Winged helix' DNA-binding domain"/>
    <property type="match status" value="1"/>
</dbReference>
<accession>A0A3P1SW85</accession>
<dbReference type="GO" id="GO:0006351">
    <property type="term" value="P:DNA-templated transcription"/>
    <property type="evidence" value="ECO:0007669"/>
    <property type="project" value="TreeGrafter"/>
</dbReference>
<dbReference type="OrthoDB" id="9815676at2"/>
<dbReference type="InterPro" id="IPR000847">
    <property type="entry name" value="LysR_HTH_N"/>
</dbReference>
<dbReference type="Proteomes" id="UP000267535">
    <property type="component" value="Unassembled WGS sequence"/>
</dbReference>
<dbReference type="InterPro" id="IPR036390">
    <property type="entry name" value="WH_DNA-bd_sf"/>
</dbReference>
<dbReference type="SUPFAM" id="SSF53850">
    <property type="entry name" value="Periplasmic binding protein-like II"/>
    <property type="match status" value="1"/>
</dbReference>
<dbReference type="InterPro" id="IPR036388">
    <property type="entry name" value="WH-like_DNA-bd_sf"/>
</dbReference>
<dbReference type="PANTHER" id="PTHR30537:SF68">
    <property type="entry name" value="TRANSCRIPTIONAL REGULATOR-RELATED"/>
    <property type="match status" value="1"/>
</dbReference>
<dbReference type="PANTHER" id="PTHR30537">
    <property type="entry name" value="HTH-TYPE TRANSCRIPTIONAL REGULATOR"/>
    <property type="match status" value="1"/>
</dbReference>
<feature type="domain" description="HTH lysR-type" evidence="5">
    <location>
        <begin position="5"/>
        <end position="62"/>
    </location>
</feature>
<evidence type="ECO:0000256" key="2">
    <source>
        <dbReference type="ARBA" id="ARBA00023015"/>
    </source>
</evidence>
<evidence type="ECO:0000313" key="7">
    <source>
        <dbReference type="Proteomes" id="UP000267535"/>
    </source>
</evidence>
<keyword evidence="7" id="KW-1185">Reference proteome</keyword>
<organism evidence="6 7">
    <name type="scientific">Amphritea balenae</name>
    <dbReference type="NCBI Taxonomy" id="452629"/>
    <lineage>
        <taxon>Bacteria</taxon>
        <taxon>Pseudomonadati</taxon>
        <taxon>Pseudomonadota</taxon>
        <taxon>Gammaproteobacteria</taxon>
        <taxon>Oceanospirillales</taxon>
        <taxon>Oceanospirillaceae</taxon>
        <taxon>Amphritea</taxon>
    </lineage>
</organism>
<comment type="similarity">
    <text evidence="1">Belongs to the LysR transcriptional regulatory family.</text>
</comment>
<dbReference type="InterPro" id="IPR058163">
    <property type="entry name" value="LysR-type_TF_proteobact-type"/>
</dbReference>